<accession>A0ABS4E0R8</accession>
<name>A0ABS4E0R8_9HYPH</name>
<dbReference type="RefSeq" id="WP_377300167.1">
    <property type="nucleotide sequence ID" value="NZ_JBHSME010000009.1"/>
</dbReference>
<evidence type="ECO:0000313" key="2">
    <source>
        <dbReference type="Proteomes" id="UP000759443"/>
    </source>
</evidence>
<sequence length="71" mass="7700">MSLWLAFCVERNAVGMRSAQINEAGHHRATRPFRQRLQAFGITGQAGKIKLLTAVAGAECYRTGSLDPVVA</sequence>
<evidence type="ECO:0000313" key="1">
    <source>
        <dbReference type="EMBL" id="MBP1851537.1"/>
    </source>
</evidence>
<proteinExistence type="predicted"/>
<comment type="caution">
    <text evidence="1">The sequence shown here is derived from an EMBL/GenBank/DDBJ whole genome shotgun (WGS) entry which is preliminary data.</text>
</comment>
<organism evidence="1 2">
    <name type="scientific">Rhizobium halophytocola</name>
    <dbReference type="NCBI Taxonomy" id="735519"/>
    <lineage>
        <taxon>Bacteria</taxon>
        <taxon>Pseudomonadati</taxon>
        <taxon>Pseudomonadota</taxon>
        <taxon>Alphaproteobacteria</taxon>
        <taxon>Hyphomicrobiales</taxon>
        <taxon>Rhizobiaceae</taxon>
        <taxon>Rhizobium/Agrobacterium group</taxon>
        <taxon>Rhizobium</taxon>
    </lineage>
</organism>
<protein>
    <submittedName>
        <fullName evidence="1">Uncharacterized protein</fullName>
    </submittedName>
</protein>
<dbReference type="Proteomes" id="UP000759443">
    <property type="component" value="Unassembled WGS sequence"/>
</dbReference>
<keyword evidence="2" id="KW-1185">Reference proteome</keyword>
<dbReference type="EMBL" id="JAGGJU010000008">
    <property type="protein sequence ID" value="MBP1851537.1"/>
    <property type="molecule type" value="Genomic_DNA"/>
</dbReference>
<reference evidence="1 2" key="1">
    <citation type="submission" date="2021-03" db="EMBL/GenBank/DDBJ databases">
        <title>Genomic Encyclopedia of Type Strains, Phase IV (KMG-IV): sequencing the most valuable type-strain genomes for metagenomic binning, comparative biology and taxonomic classification.</title>
        <authorList>
            <person name="Goeker M."/>
        </authorList>
    </citation>
    <scope>NUCLEOTIDE SEQUENCE [LARGE SCALE GENOMIC DNA]</scope>
    <source>
        <strain evidence="1 2">DSM 21600</strain>
    </source>
</reference>
<gene>
    <name evidence="1" type="ORF">J2Z17_002985</name>
</gene>